<reference evidence="1" key="1">
    <citation type="submission" date="2022-03" db="EMBL/GenBank/DDBJ databases">
        <authorList>
            <person name="Lindestad O."/>
        </authorList>
    </citation>
    <scope>NUCLEOTIDE SEQUENCE</scope>
</reference>
<evidence type="ECO:0000313" key="1">
    <source>
        <dbReference type="EMBL" id="CAH2208602.1"/>
    </source>
</evidence>
<evidence type="ECO:0000313" key="2">
    <source>
        <dbReference type="Proteomes" id="UP000838756"/>
    </source>
</evidence>
<accession>A0A8S4QDE4</accession>
<gene>
    <name evidence="1" type="primary">jg20420</name>
    <name evidence="1" type="ORF">PAEG_LOCUS1181</name>
</gene>
<organism evidence="1 2">
    <name type="scientific">Pararge aegeria aegeria</name>
    <dbReference type="NCBI Taxonomy" id="348720"/>
    <lineage>
        <taxon>Eukaryota</taxon>
        <taxon>Metazoa</taxon>
        <taxon>Ecdysozoa</taxon>
        <taxon>Arthropoda</taxon>
        <taxon>Hexapoda</taxon>
        <taxon>Insecta</taxon>
        <taxon>Pterygota</taxon>
        <taxon>Neoptera</taxon>
        <taxon>Endopterygota</taxon>
        <taxon>Lepidoptera</taxon>
        <taxon>Glossata</taxon>
        <taxon>Ditrysia</taxon>
        <taxon>Papilionoidea</taxon>
        <taxon>Nymphalidae</taxon>
        <taxon>Satyrinae</taxon>
        <taxon>Satyrini</taxon>
        <taxon>Parargina</taxon>
        <taxon>Pararge</taxon>
    </lineage>
</organism>
<name>A0A8S4QDE4_9NEOP</name>
<comment type="caution">
    <text evidence="1">The sequence shown here is derived from an EMBL/GenBank/DDBJ whole genome shotgun (WGS) entry which is preliminary data.</text>
</comment>
<dbReference type="AlphaFoldDB" id="A0A8S4QDE4"/>
<sequence length="67" mass="7275">MALNGLLTGLRQPPGVADTSRQFYECVRRATDTSARHLTRCIDTFACGAALLSFTASENDYCPVLHA</sequence>
<dbReference type="EMBL" id="CAKXAJ010004017">
    <property type="protein sequence ID" value="CAH2208602.1"/>
    <property type="molecule type" value="Genomic_DNA"/>
</dbReference>
<keyword evidence="2" id="KW-1185">Reference proteome</keyword>
<dbReference type="Proteomes" id="UP000838756">
    <property type="component" value="Unassembled WGS sequence"/>
</dbReference>
<proteinExistence type="predicted"/>
<protein>
    <submittedName>
        <fullName evidence="1">Jg20420 protein</fullName>
    </submittedName>
</protein>